<evidence type="ECO:0000313" key="3">
    <source>
        <dbReference type="Proteomes" id="UP000499080"/>
    </source>
</evidence>
<dbReference type="AlphaFoldDB" id="A0A4Y2BHJ8"/>
<proteinExistence type="predicted"/>
<feature type="compositionally biased region" description="Low complexity" evidence="1">
    <location>
        <begin position="73"/>
        <end position="82"/>
    </location>
</feature>
<evidence type="ECO:0000256" key="1">
    <source>
        <dbReference type="SAM" id="MobiDB-lite"/>
    </source>
</evidence>
<comment type="caution">
    <text evidence="2">The sequence shown here is derived from an EMBL/GenBank/DDBJ whole genome shotgun (WGS) entry which is preliminary data.</text>
</comment>
<evidence type="ECO:0000313" key="2">
    <source>
        <dbReference type="EMBL" id="GBL91732.1"/>
    </source>
</evidence>
<protein>
    <submittedName>
        <fullName evidence="2">Uncharacterized protein</fullName>
    </submittedName>
</protein>
<dbReference type="EMBL" id="BGPR01000081">
    <property type="protein sequence ID" value="GBL91732.1"/>
    <property type="molecule type" value="Genomic_DNA"/>
</dbReference>
<feature type="region of interest" description="Disordered" evidence="1">
    <location>
        <begin position="65"/>
        <end position="85"/>
    </location>
</feature>
<gene>
    <name evidence="2" type="ORF">AVEN_71371_1</name>
</gene>
<sequence>MGRNGARVCPTGAPDLPDRGHDLLYGGDECNEFGLKFSPDYYLSTTVEYPVQIFSSTGRKIFPRWGAGPPGSPSGATPADGSTTPQETFLEAAGVVMTGCSLRTAAGKYEIYFMTLQRYSSEIKIVIIDGKLYF</sequence>
<dbReference type="Proteomes" id="UP000499080">
    <property type="component" value="Unassembled WGS sequence"/>
</dbReference>
<organism evidence="2 3">
    <name type="scientific">Araneus ventricosus</name>
    <name type="common">Orbweaver spider</name>
    <name type="synonym">Epeira ventricosa</name>
    <dbReference type="NCBI Taxonomy" id="182803"/>
    <lineage>
        <taxon>Eukaryota</taxon>
        <taxon>Metazoa</taxon>
        <taxon>Ecdysozoa</taxon>
        <taxon>Arthropoda</taxon>
        <taxon>Chelicerata</taxon>
        <taxon>Arachnida</taxon>
        <taxon>Araneae</taxon>
        <taxon>Araneomorphae</taxon>
        <taxon>Entelegynae</taxon>
        <taxon>Araneoidea</taxon>
        <taxon>Araneidae</taxon>
        <taxon>Araneus</taxon>
    </lineage>
</organism>
<name>A0A4Y2BHJ8_ARAVE</name>
<accession>A0A4Y2BHJ8</accession>
<keyword evidence="3" id="KW-1185">Reference proteome</keyword>
<reference evidence="2 3" key="1">
    <citation type="journal article" date="2019" name="Sci. Rep.">
        <title>Orb-weaving spider Araneus ventricosus genome elucidates the spidroin gene catalogue.</title>
        <authorList>
            <person name="Kono N."/>
            <person name="Nakamura H."/>
            <person name="Ohtoshi R."/>
            <person name="Moran D.A.P."/>
            <person name="Shinohara A."/>
            <person name="Yoshida Y."/>
            <person name="Fujiwara M."/>
            <person name="Mori M."/>
            <person name="Tomita M."/>
            <person name="Arakawa K."/>
        </authorList>
    </citation>
    <scope>NUCLEOTIDE SEQUENCE [LARGE SCALE GENOMIC DNA]</scope>
</reference>